<protein>
    <submittedName>
        <fullName evidence="2">Uncharacterized protein</fullName>
    </submittedName>
</protein>
<dbReference type="AlphaFoldDB" id="A0AA39SNA3"/>
<accession>A0AA39SNA3</accession>
<name>A0AA39SNA3_ACESA</name>
<keyword evidence="3" id="KW-1185">Reference proteome</keyword>
<dbReference type="EMBL" id="JAUESC010000003">
    <property type="protein sequence ID" value="KAK0601741.1"/>
    <property type="molecule type" value="Genomic_DNA"/>
</dbReference>
<reference evidence="2" key="2">
    <citation type="submission" date="2023-06" db="EMBL/GenBank/DDBJ databases">
        <authorList>
            <person name="Swenson N.G."/>
            <person name="Wegrzyn J.L."/>
            <person name="Mcevoy S.L."/>
        </authorList>
    </citation>
    <scope>NUCLEOTIDE SEQUENCE</scope>
    <source>
        <strain evidence="2">NS2018</strain>
        <tissue evidence="2">Leaf</tissue>
    </source>
</reference>
<feature type="compositionally biased region" description="Basic and acidic residues" evidence="1">
    <location>
        <begin position="73"/>
        <end position="85"/>
    </location>
</feature>
<organism evidence="2 3">
    <name type="scientific">Acer saccharum</name>
    <name type="common">Sugar maple</name>
    <dbReference type="NCBI Taxonomy" id="4024"/>
    <lineage>
        <taxon>Eukaryota</taxon>
        <taxon>Viridiplantae</taxon>
        <taxon>Streptophyta</taxon>
        <taxon>Embryophyta</taxon>
        <taxon>Tracheophyta</taxon>
        <taxon>Spermatophyta</taxon>
        <taxon>Magnoliopsida</taxon>
        <taxon>eudicotyledons</taxon>
        <taxon>Gunneridae</taxon>
        <taxon>Pentapetalae</taxon>
        <taxon>rosids</taxon>
        <taxon>malvids</taxon>
        <taxon>Sapindales</taxon>
        <taxon>Sapindaceae</taxon>
        <taxon>Hippocastanoideae</taxon>
        <taxon>Acereae</taxon>
        <taxon>Acer</taxon>
    </lineage>
</organism>
<gene>
    <name evidence="2" type="ORF">LWI29_027003</name>
</gene>
<evidence type="ECO:0000313" key="2">
    <source>
        <dbReference type="EMBL" id="KAK0601741.1"/>
    </source>
</evidence>
<evidence type="ECO:0000313" key="3">
    <source>
        <dbReference type="Proteomes" id="UP001168877"/>
    </source>
</evidence>
<reference evidence="2" key="1">
    <citation type="journal article" date="2022" name="Plant J.">
        <title>Strategies of tolerance reflected in two North American maple genomes.</title>
        <authorList>
            <person name="McEvoy S.L."/>
            <person name="Sezen U.U."/>
            <person name="Trouern-Trend A."/>
            <person name="McMahon S.M."/>
            <person name="Schaberg P.G."/>
            <person name="Yang J."/>
            <person name="Wegrzyn J.L."/>
            <person name="Swenson N.G."/>
        </authorList>
    </citation>
    <scope>NUCLEOTIDE SEQUENCE</scope>
    <source>
        <strain evidence="2">NS2018</strain>
    </source>
</reference>
<dbReference type="Proteomes" id="UP001168877">
    <property type="component" value="Unassembled WGS sequence"/>
</dbReference>
<feature type="region of interest" description="Disordered" evidence="1">
    <location>
        <begin position="37"/>
        <end position="118"/>
    </location>
</feature>
<evidence type="ECO:0000256" key="1">
    <source>
        <dbReference type="SAM" id="MobiDB-lite"/>
    </source>
</evidence>
<sequence>MATRQGDLAFSPHHLATQFQCVWRLLMATNEVATTLASQQTGIKQKVQVKKRSSEKEFQVRSPRSSPEGGDQLSREDHCLVEGKARSPRRSPPTSEVSASDHRRKRRRSAVATMFAAH</sequence>
<comment type="caution">
    <text evidence="2">The sequence shown here is derived from an EMBL/GenBank/DDBJ whole genome shotgun (WGS) entry which is preliminary data.</text>
</comment>
<proteinExistence type="predicted"/>